<dbReference type="Proteomes" id="UP000054053">
    <property type="component" value="Unassembled WGS sequence"/>
</dbReference>
<comment type="similarity">
    <text evidence="2 8">Belongs to the cytochrome P450 family.</text>
</comment>
<evidence type="ECO:0000313" key="14">
    <source>
        <dbReference type="Proteomes" id="UP000054053"/>
    </source>
</evidence>
<feature type="binding site" description="axial binding residue" evidence="7">
    <location>
        <position position="440"/>
    </location>
    <ligand>
        <name>heme</name>
        <dbReference type="ChEBI" id="CHEBI:30413"/>
    </ligand>
    <ligandPart>
        <name>Fe</name>
        <dbReference type="ChEBI" id="CHEBI:18248"/>
    </ligandPart>
</feature>
<evidence type="ECO:0000256" key="8">
    <source>
        <dbReference type="RuleBase" id="RU000461"/>
    </source>
</evidence>
<dbReference type="Gene3D" id="1.10.630.10">
    <property type="entry name" value="Cytochrome P450"/>
    <property type="match status" value="1"/>
</dbReference>
<dbReference type="InterPro" id="IPR036396">
    <property type="entry name" value="Cyt_P450_sf"/>
</dbReference>
<reference evidence="10" key="1">
    <citation type="journal article" date="2014" name="Bioinformatics">
        <title>Ustiloxins, fungal cyclic peptides, are ribosomally synthesised in Ustilaginoidea virens.</title>
        <authorList>
            <person name="Tsukui T."/>
            <person name="Nagano N."/>
            <person name="Umemura M."/>
            <person name="Kumagai T."/>
            <person name="Terai G."/>
            <person name="Machida M."/>
            <person name="Asai K."/>
        </authorList>
    </citation>
    <scope>NUCLEOTIDE SEQUENCE</scope>
    <source>
        <strain evidence="10">UV-8b</strain>
    </source>
</reference>
<reference evidence="12" key="4">
    <citation type="submission" date="2020-03" db="EMBL/GenBank/DDBJ databases">
        <title>A mixture of massive structural variations and highly conserved coding sequences in Ustilaginoidea virens genome.</title>
        <authorList>
            <person name="Zhang K."/>
            <person name="Zhao Z."/>
            <person name="Zhang Z."/>
            <person name="Li Y."/>
            <person name="Hsiang T."/>
            <person name="Sun W."/>
        </authorList>
    </citation>
    <scope>NUCLEOTIDE SEQUENCE</scope>
    <source>
        <strain evidence="12">UV-8b</strain>
    </source>
</reference>
<evidence type="ECO:0000313" key="12">
    <source>
        <dbReference type="EMBL" id="QUC21787.1"/>
    </source>
</evidence>
<reference evidence="14" key="3">
    <citation type="journal article" date="2016" name="Genome Announc.">
        <title>Genome sequence of Ustilaginoidea virens IPU010, a rice pathogenic fungus causing false smut.</title>
        <authorList>
            <person name="Kumagai T."/>
            <person name="Ishii T."/>
            <person name="Terai G."/>
            <person name="Umemura M."/>
            <person name="Machida M."/>
            <person name="Asai K."/>
        </authorList>
    </citation>
    <scope>NUCLEOTIDE SEQUENCE [LARGE SCALE GENOMIC DNA]</scope>
    <source>
        <strain evidence="14">IPU010</strain>
    </source>
</reference>
<evidence type="ECO:0000256" key="6">
    <source>
        <dbReference type="ARBA" id="ARBA00023033"/>
    </source>
</evidence>
<evidence type="ECO:0000256" key="2">
    <source>
        <dbReference type="ARBA" id="ARBA00010617"/>
    </source>
</evidence>
<dbReference type="PRINTS" id="PR00465">
    <property type="entry name" value="EP450IV"/>
</dbReference>
<dbReference type="EMBL" id="CP072756">
    <property type="protein sequence ID" value="QUC21787.1"/>
    <property type="molecule type" value="Genomic_DNA"/>
</dbReference>
<evidence type="ECO:0000256" key="3">
    <source>
        <dbReference type="ARBA" id="ARBA00022617"/>
    </source>
</evidence>
<keyword evidence="6 8" id="KW-0503">Monooxygenase</keyword>
<evidence type="ECO:0000313" key="13">
    <source>
        <dbReference type="Proteomes" id="UP000027002"/>
    </source>
</evidence>
<keyword evidence="3 7" id="KW-0349">Heme</keyword>
<keyword evidence="4 7" id="KW-0479">Metal-binding</keyword>
<dbReference type="SUPFAM" id="SSF48264">
    <property type="entry name" value="Cytochrome P450"/>
    <property type="match status" value="1"/>
</dbReference>
<proteinExistence type="inferred from homology"/>
<sequence>MFYTLLLVLVCLFFLIYRRWLHPLSHFPGPFFASISGLYQTYWNFQPNFQDNFVKLHEEYGPVVRYSPNGLIFENPQFLHVAYGRRADKSDFFAPNFDTHSTFTRKYHEEHVASKKAIATAYSHLNLQLFESRINNLLLQWLGKLNISTREKGRTDFLEYASWFTADATSQLVSGKPIGFIEAEKDVRNLLYHNNKSFAWISFLSIQDNFSWYVRNTRLGRYALMARPTDKTGIGVFMRERDSIVDSIVDASGKIDRETLVEGSLLWSFLNAEHQGSISMTDVRAEVLFALLAGSSVTPSNLWSIVFLISRDQSIKDRLYHELCHAEETGLIYPTSIVSEGQVKKLPYLCACIQEGLRYTPTISQLPRLSPRKTGLVLDGKYVPPGFSVSTSPWVIGRSKDLYGEDSSIFRPERWLEASPGQLRKWQRYSFHFGYGARKCLAKNFAHLQLQKAIAEIFRRFDVQVEGSAQGNSAGKPTTRNFRFLSRK</sequence>
<dbReference type="GO" id="GO:0004497">
    <property type="term" value="F:monooxygenase activity"/>
    <property type="evidence" value="ECO:0007669"/>
    <property type="project" value="UniProtKB-KW"/>
</dbReference>
<dbReference type="PANTHER" id="PTHR24305">
    <property type="entry name" value="CYTOCHROME P450"/>
    <property type="match status" value="1"/>
</dbReference>
<evidence type="ECO:0000256" key="7">
    <source>
        <dbReference type="PIRSR" id="PIRSR602403-1"/>
    </source>
</evidence>
<dbReference type="AlphaFoldDB" id="A0A0A1VAM4"/>
<dbReference type="InterPro" id="IPR001128">
    <property type="entry name" value="Cyt_P450"/>
</dbReference>
<feature type="compositionally biased region" description="Polar residues" evidence="9">
    <location>
        <begin position="468"/>
        <end position="481"/>
    </location>
</feature>
<evidence type="ECO:0000256" key="4">
    <source>
        <dbReference type="ARBA" id="ARBA00022723"/>
    </source>
</evidence>
<dbReference type="InterPro" id="IPR050121">
    <property type="entry name" value="Cytochrome_P450_monoxygenase"/>
</dbReference>
<dbReference type="InterPro" id="IPR017972">
    <property type="entry name" value="Cyt_P450_CS"/>
</dbReference>
<comment type="cofactor">
    <cofactor evidence="1 7">
        <name>heme</name>
        <dbReference type="ChEBI" id="CHEBI:30413"/>
    </cofactor>
</comment>
<evidence type="ECO:0000256" key="9">
    <source>
        <dbReference type="SAM" id="MobiDB-lite"/>
    </source>
</evidence>
<dbReference type="GO" id="GO:0020037">
    <property type="term" value="F:heme binding"/>
    <property type="evidence" value="ECO:0007669"/>
    <property type="project" value="InterPro"/>
</dbReference>
<dbReference type="EMBL" id="BBTG02000039">
    <property type="protein sequence ID" value="GAO17428.1"/>
    <property type="molecule type" value="Genomic_DNA"/>
</dbReference>
<dbReference type="PANTHER" id="PTHR24305:SF85">
    <property type="entry name" value="P450, PUTATIVE (EUROFUNG)-RELATED"/>
    <property type="match status" value="1"/>
</dbReference>
<dbReference type="GO" id="GO:0005506">
    <property type="term" value="F:iron ion binding"/>
    <property type="evidence" value="ECO:0007669"/>
    <property type="project" value="InterPro"/>
</dbReference>
<evidence type="ECO:0000313" key="11">
    <source>
        <dbReference type="EMBL" id="GAO17428.1"/>
    </source>
</evidence>
<dbReference type="InterPro" id="IPR002403">
    <property type="entry name" value="Cyt_P450_E_grp-IV"/>
</dbReference>
<feature type="region of interest" description="Disordered" evidence="9">
    <location>
        <begin position="468"/>
        <end position="488"/>
    </location>
</feature>
<evidence type="ECO:0000256" key="1">
    <source>
        <dbReference type="ARBA" id="ARBA00001971"/>
    </source>
</evidence>
<keyword evidence="13" id="KW-1185">Reference proteome</keyword>
<reference evidence="11" key="2">
    <citation type="journal article" date="2016" name="Genome Announc.">
        <title>Genome Sequence of Ustilaginoidea virens IPU010, a Rice Pathogenic Fungus Causing False Smut.</title>
        <authorList>
            <person name="Kumagai T."/>
            <person name="Ishii T."/>
            <person name="Terai G."/>
            <person name="Umemura M."/>
            <person name="Machida M."/>
            <person name="Asai K."/>
        </authorList>
    </citation>
    <scope>NUCLEOTIDE SEQUENCE [LARGE SCALE GENOMIC DNA]</scope>
    <source>
        <strain evidence="11">IPU010</strain>
    </source>
</reference>
<name>A0A0A1VAM4_USTVR</name>
<keyword evidence="8" id="KW-0560">Oxidoreductase</keyword>
<protein>
    <submittedName>
        <fullName evidence="10">Cytochrome P450</fullName>
    </submittedName>
</protein>
<dbReference type="Proteomes" id="UP000027002">
    <property type="component" value="Chromosome 4"/>
</dbReference>
<gene>
    <name evidence="10" type="primary">ustC</name>
    <name evidence="12" type="ORF">UV8b_16027</name>
    <name evidence="11" type="ORF">UVI_02052300</name>
</gene>
<dbReference type="OrthoDB" id="1470350at2759"/>
<evidence type="ECO:0000313" key="10">
    <source>
        <dbReference type="EMBL" id="FAA01157.1"/>
    </source>
</evidence>
<evidence type="ECO:0000256" key="5">
    <source>
        <dbReference type="ARBA" id="ARBA00023004"/>
    </source>
</evidence>
<dbReference type="PROSITE" id="PS00086">
    <property type="entry name" value="CYTOCHROME_P450"/>
    <property type="match status" value="1"/>
</dbReference>
<dbReference type="GO" id="GO:0016705">
    <property type="term" value="F:oxidoreductase activity, acting on paired donors, with incorporation or reduction of molecular oxygen"/>
    <property type="evidence" value="ECO:0007669"/>
    <property type="project" value="InterPro"/>
</dbReference>
<dbReference type="EMBL" id="BR001221">
    <property type="protein sequence ID" value="FAA01157.1"/>
    <property type="molecule type" value="Genomic_DNA"/>
</dbReference>
<keyword evidence="5 7" id="KW-0408">Iron</keyword>
<accession>A0A0A1VAM4</accession>
<organism evidence="10">
    <name type="scientific">Ustilaginoidea virens</name>
    <name type="common">Rice false smut fungus</name>
    <name type="synonym">Villosiclava virens</name>
    <dbReference type="NCBI Taxonomy" id="1159556"/>
    <lineage>
        <taxon>Eukaryota</taxon>
        <taxon>Fungi</taxon>
        <taxon>Dikarya</taxon>
        <taxon>Ascomycota</taxon>
        <taxon>Pezizomycotina</taxon>
        <taxon>Sordariomycetes</taxon>
        <taxon>Hypocreomycetidae</taxon>
        <taxon>Hypocreales</taxon>
        <taxon>Clavicipitaceae</taxon>
        <taxon>Ustilaginoidea</taxon>
    </lineage>
</organism>
<dbReference type="Pfam" id="PF00067">
    <property type="entry name" value="p450"/>
    <property type="match status" value="1"/>
</dbReference>